<keyword evidence="4" id="KW-0186">Copper</keyword>
<dbReference type="InterPro" id="IPR007274">
    <property type="entry name" value="Cop_transporter"/>
</dbReference>
<keyword evidence="1 4" id="KW-0812">Transmembrane</keyword>
<comment type="similarity">
    <text evidence="4">Belongs to the copper transporter (Ctr) (TC 1.A.56) family. SLC31A subfamily.</text>
</comment>
<dbReference type="Pfam" id="PF04145">
    <property type="entry name" value="Ctr"/>
    <property type="match status" value="1"/>
</dbReference>
<comment type="subcellular location">
    <subcellularLocation>
        <location evidence="4">Membrane</location>
        <topology evidence="4">Multi-pass membrane protein</topology>
    </subcellularLocation>
</comment>
<accession>A0A545VDK4</accession>
<dbReference type="PANTHER" id="PTHR12483">
    <property type="entry name" value="SOLUTE CARRIER FAMILY 31 COPPER TRANSPORTERS"/>
    <property type="match status" value="1"/>
</dbReference>
<dbReference type="STRING" id="43265.A0A545VDK4"/>
<proteinExistence type="inferred from homology"/>
<keyword evidence="2 4" id="KW-1133">Transmembrane helix</keyword>
<organism evidence="5 6">
    <name type="scientific">Cordyceps javanica</name>
    <dbReference type="NCBI Taxonomy" id="43265"/>
    <lineage>
        <taxon>Eukaryota</taxon>
        <taxon>Fungi</taxon>
        <taxon>Dikarya</taxon>
        <taxon>Ascomycota</taxon>
        <taxon>Pezizomycotina</taxon>
        <taxon>Sordariomycetes</taxon>
        <taxon>Hypocreomycetidae</taxon>
        <taxon>Hypocreales</taxon>
        <taxon>Cordycipitaceae</taxon>
        <taxon>Cordyceps</taxon>
    </lineage>
</organism>
<name>A0A545VDK4_9HYPO</name>
<keyword evidence="4" id="KW-0406">Ion transport</keyword>
<comment type="caution">
    <text evidence="5">The sequence shown here is derived from an EMBL/GenBank/DDBJ whole genome shotgun (WGS) entry which is preliminary data.</text>
</comment>
<evidence type="ECO:0000256" key="1">
    <source>
        <dbReference type="ARBA" id="ARBA00022692"/>
    </source>
</evidence>
<keyword evidence="4" id="KW-0187">Copper transport</keyword>
<dbReference type="Proteomes" id="UP000315783">
    <property type="component" value="Unassembled WGS sequence"/>
</dbReference>
<evidence type="ECO:0000256" key="3">
    <source>
        <dbReference type="ARBA" id="ARBA00023136"/>
    </source>
</evidence>
<evidence type="ECO:0000313" key="5">
    <source>
        <dbReference type="EMBL" id="TQV99806.1"/>
    </source>
</evidence>
<keyword evidence="6" id="KW-1185">Reference proteome</keyword>
<evidence type="ECO:0000256" key="4">
    <source>
        <dbReference type="RuleBase" id="RU367022"/>
    </source>
</evidence>
<sequence>MPAMDHSQMDHSGHMGHGGDGMADMCSMSVRTRCSLRLLMLFTWDTTNLCIVFERWHIRSTPGLVASLIAVVLIAMGYEGLRATSRIYERSIDARVESAPSESRISSQSSVFSHMPNPSLPFANPHHNSPCCLLVYVPNDCEMPRLRAYMPSFLSHAKSVSLEGHASEDVSVCLVAGSNLPSHNFTQRALA</sequence>
<dbReference type="EMBL" id="SPUK01000002">
    <property type="protein sequence ID" value="TQV99806.1"/>
    <property type="molecule type" value="Genomic_DNA"/>
</dbReference>
<gene>
    <name evidence="5" type="ORF">IF1G_02021</name>
</gene>
<keyword evidence="3 4" id="KW-0472">Membrane</keyword>
<dbReference type="GO" id="GO:0005375">
    <property type="term" value="F:copper ion transmembrane transporter activity"/>
    <property type="evidence" value="ECO:0007669"/>
    <property type="project" value="UniProtKB-UniRule"/>
</dbReference>
<evidence type="ECO:0000313" key="6">
    <source>
        <dbReference type="Proteomes" id="UP000315783"/>
    </source>
</evidence>
<evidence type="ECO:0000256" key="2">
    <source>
        <dbReference type="ARBA" id="ARBA00022989"/>
    </source>
</evidence>
<dbReference type="GO" id="GO:0016020">
    <property type="term" value="C:membrane"/>
    <property type="evidence" value="ECO:0007669"/>
    <property type="project" value="UniProtKB-SubCell"/>
</dbReference>
<keyword evidence="4" id="KW-0813">Transport</keyword>
<dbReference type="PANTHER" id="PTHR12483:SF115">
    <property type="entry name" value="COPPER TRANSPORT PROTEIN"/>
    <property type="match status" value="1"/>
</dbReference>
<dbReference type="AlphaFoldDB" id="A0A545VDK4"/>
<feature type="transmembrane region" description="Helical" evidence="4">
    <location>
        <begin position="64"/>
        <end position="81"/>
    </location>
</feature>
<reference evidence="5 6" key="1">
    <citation type="journal article" date="2019" name="Appl. Microbiol. Biotechnol.">
        <title>Genome sequence of Isaria javanica and comparative genome analysis insights into family S53 peptidase evolution in fungal entomopathogens.</title>
        <authorList>
            <person name="Lin R."/>
            <person name="Zhang X."/>
            <person name="Xin B."/>
            <person name="Zou M."/>
            <person name="Gao Y."/>
            <person name="Qin F."/>
            <person name="Hu Q."/>
            <person name="Xie B."/>
            <person name="Cheng X."/>
        </authorList>
    </citation>
    <scope>NUCLEOTIDE SEQUENCE [LARGE SCALE GENOMIC DNA]</scope>
    <source>
        <strain evidence="5 6">IJ1G</strain>
    </source>
</reference>
<protein>
    <recommendedName>
        <fullName evidence="4">Copper transport protein</fullName>
    </recommendedName>
</protein>